<evidence type="ECO:0000256" key="4">
    <source>
        <dbReference type="ARBA" id="ARBA00022806"/>
    </source>
</evidence>
<dbReference type="Proteomes" id="UP000426444">
    <property type="component" value="Chromosome"/>
</dbReference>
<dbReference type="Pfam" id="PF13087">
    <property type="entry name" value="AAA_12"/>
    <property type="match status" value="1"/>
</dbReference>
<organism evidence="9 10">
    <name type="scientific">Candidatus Syntrophocurvum alkaliphilum</name>
    <dbReference type="NCBI Taxonomy" id="2293317"/>
    <lineage>
        <taxon>Bacteria</taxon>
        <taxon>Bacillati</taxon>
        <taxon>Bacillota</taxon>
        <taxon>Clostridia</taxon>
        <taxon>Eubacteriales</taxon>
        <taxon>Syntrophomonadaceae</taxon>
        <taxon>Candidatus Syntrophocurvum</taxon>
    </lineage>
</organism>
<evidence type="ECO:0000256" key="5">
    <source>
        <dbReference type="ARBA" id="ARBA00022840"/>
    </source>
</evidence>
<evidence type="ECO:0000313" key="9">
    <source>
        <dbReference type="EMBL" id="QGT99773.1"/>
    </source>
</evidence>
<dbReference type="EMBL" id="CP046457">
    <property type="protein sequence ID" value="QGT99773.1"/>
    <property type="molecule type" value="Genomic_DNA"/>
</dbReference>
<protein>
    <submittedName>
        <fullName evidence="9">DNA helicase</fullName>
    </submittedName>
</protein>
<dbReference type="AlphaFoldDB" id="A0A6I6DHL7"/>
<gene>
    <name evidence="9" type="ORF">SYNTR_1180</name>
</gene>
<dbReference type="OrthoDB" id="9757917at2"/>
<evidence type="ECO:0000256" key="1">
    <source>
        <dbReference type="ARBA" id="ARBA00007913"/>
    </source>
</evidence>
<dbReference type="RefSeq" id="WP_156203634.1">
    <property type="nucleotide sequence ID" value="NZ_CP046457.1"/>
</dbReference>
<dbReference type="GO" id="GO:0043139">
    <property type="term" value="F:5'-3' DNA helicase activity"/>
    <property type="evidence" value="ECO:0007669"/>
    <property type="project" value="TreeGrafter"/>
</dbReference>
<keyword evidence="10" id="KW-1185">Reference proteome</keyword>
<dbReference type="InterPro" id="IPR024402">
    <property type="entry name" value="DUF2726"/>
</dbReference>
<dbReference type="PANTHER" id="PTHR43788:SF8">
    <property type="entry name" value="DNA-BINDING PROTEIN SMUBP-2"/>
    <property type="match status" value="1"/>
</dbReference>
<evidence type="ECO:0000256" key="2">
    <source>
        <dbReference type="ARBA" id="ARBA00022741"/>
    </source>
</evidence>
<sequence>MDVEKHLIIVKGEDKTQSIQECEYKDSKCMITYANNKTYSYNPRNVIWLKNPKLLNPETTRVYINKQPFSEVKKIVNFGEYVRIFFVNGYNIVYHRNEIIIKEKSFNNSDIKSSDVISCYDYLKHLSTQISIRDEDEKSFLRKQYERINYVNPSSVLAKYINPIELPKIKNNILSIFPFGFNLSQKTATKKAFSEQISIIEGPPGTGKTQTILNIIANAIINEKTVAVVSNNNSATANVLEKLQEQGVDLIAAFLGNNENKQKFFSEQTHLYPDMKTWYLDNKTYKDLEQKLLISKIKLEEHLEIKNKVAIYKQELSALLVEQEYFNTYYDENNLRMEPYRSIFKHNSDTVLKLWLKFKQLIESDRAISLSYKLKNLLLYGIVSFSFYNNSNEKIIALFQKLYYENKAAELSAIINNLNGRLESFRFDNATEGYTNISMSLFKANLAKKYMKNKERKVFTKNCLWKEKDFKQFIKEYPVILSTTHSLKSCISNNYLFDYVIIDEASQVDIVTGALALSCAKNAVIVGDLKQLPMVVPKKEADLTNKIFNNYKLNKAYNYKNNSILSSISELYSSKVCKTILKEHYRCHPKIIGFCNQKFYNNELIVLTEEQERHNPIVVYKTAKGNHARGTYNQRQIDVIQQEIIPKLKNHNTMSSVAIISPYRKQTNKLREKENETNIEVDTVHKYQGRQRDIVILSTVVNEINEFVDDPNLINVAVSRAVDRLILIVSDNEKIDNSNIGDLVKYIQYNNFEIIDSKIYSVFDLLYKKYTEQIYEQMKNRKKVSYFDSENLINAVIEKVLSELQFANLNWVIHKPLRMLIRNPDKLNSEEYKFAMNILTHTDFVIFNKLDKMPVLVVEVDGYAYHANNPRQLERDKMKDTILNKYGIPVLRVATNESGEEIKLRDKLNQVINSNLSKEDRH</sequence>
<dbReference type="CDD" id="cd18808">
    <property type="entry name" value="SF1_C_Upf1"/>
    <property type="match status" value="1"/>
</dbReference>
<reference evidence="10" key="1">
    <citation type="journal article" date="2019" name="Microbiology">
        <title>Complete Genome Sequence of an Uncultured Bacterium of the Candidate Phylum Bipolaricaulota.</title>
        <authorList>
            <person name="Kadnikov V.V."/>
            <person name="Mardanov A.V."/>
            <person name="Beletsky A.V."/>
            <person name="Frank Y.A."/>
            <person name="Karnachuk O.V."/>
            <person name="Ravin N.V."/>
        </authorList>
    </citation>
    <scope>NUCLEOTIDE SEQUENCE [LARGE SCALE GENOMIC DNA]</scope>
</reference>
<dbReference type="Gene3D" id="3.40.960.10">
    <property type="entry name" value="VSR Endonuclease"/>
    <property type="match status" value="1"/>
</dbReference>
<dbReference type="GO" id="GO:0005524">
    <property type="term" value="F:ATP binding"/>
    <property type="evidence" value="ECO:0007669"/>
    <property type="project" value="UniProtKB-KW"/>
</dbReference>
<proteinExistence type="inferred from homology"/>
<evidence type="ECO:0000259" key="7">
    <source>
        <dbReference type="Pfam" id="PF13086"/>
    </source>
</evidence>
<keyword evidence="3" id="KW-0378">Hydrolase</keyword>
<dbReference type="InterPro" id="IPR050534">
    <property type="entry name" value="Coronavir_polyprotein_1ab"/>
</dbReference>
<keyword evidence="5" id="KW-0067">ATP-binding</keyword>
<evidence type="ECO:0000256" key="3">
    <source>
        <dbReference type="ARBA" id="ARBA00022801"/>
    </source>
</evidence>
<feature type="domain" description="DUF2726" evidence="6">
    <location>
        <begin position="833"/>
        <end position="909"/>
    </location>
</feature>
<dbReference type="KEGG" id="salq:SYNTR_1180"/>
<dbReference type="InterPro" id="IPR041677">
    <property type="entry name" value="DNA2/NAM7_AAA_11"/>
</dbReference>
<accession>A0A6I6DHL7</accession>
<dbReference type="PANTHER" id="PTHR43788">
    <property type="entry name" value="DNA2/NAM7 HELICASE FAMILY MEMBER"/>
    <property type="match status" value="1"/>
</dbReference>
<dbReference type="InterPro" id="IPR027417">
    <property type="entry name" value="P-loop_NTPase"/>
</dbReference>
<dbReference type="GO" id="GO:0016787">
    <property type="term" value="F:hydrolase activity"/>
    <property type="evidence" value="ECO:0007669"/>
    <property type="project" value="UniProtKB-KW"/>
</dbReference>
<dbReference type="Gene3D" id="3.40.50.300">
    <property type="entry name" value="P-loop containing nucleotide triphosphate hydrolases"/>
    <property type="match status" value="2"/>
</dbReference>
<dbReference type="InterPro" id="IPR041679">
    <property type="entry name" value="DNA2/NAM7-like_C"/>
</dbReference>
<dbReference type="Pfam" id="PF10881">
    <property type="entry name" value="DUF2726"/>
    <property type="match status" value="1"/>
</dbReference>
<name>A0A6I6DHL7_9FIRM</name>
<evidence type="ECO:0000259" key="6">
    <source>
        <dbReference type="Pfam" id="PF10881"/>
    </source>
</evidence>
<comment type="similarity">
    <text evidence="1">Belongs to the DNA2/NAM7 helicase family.</text>
</comment>
<keyword evidence="4 9" id="KW-0347">Helicase</keyword>
<dbReference type="SUPFAM" id="SSF52540">
    <property type="entry name" value="P-loop containing nucleoside triphosphate hydrolases"/>
    <property type="match status" value="1"/>
</dbReference>
<dbReference type="Pfam" id="PF13086">
    <property type="entry name" value="AAA_11"/>
    <property type="match status" value="1"/>
</dbReference>
<keyword evidence="2" id="KW-0547">Nucleotide-binding</keyword>
<dbReference type="InterPro" id="IPR047187">
    <property type="entry name" value="SF1_C_Upf1"/>
</dbReference>
<evidence type="ECO:0000313" key="10">
    <source>
        <dbReference type="Proteomes" id="UP000426444"/>
    </source>
</evidence>
<feature type="domain" description="DNA2/NAM7 helicase helicase" evidence="7">
    <location>
        <begin position="181"/>
        <end position="536"/>
    </location>
</feature>
<evidence type="ECO:0000259" key="8">
    <source>
        <dbReference type="Pfam" id="PF13087"/>
    </source>
</evidence>
<feature type="domain" description="DNA2/NAM7 helicase-like C-terminal" evidence="8">
    <location>
        <begin position="565"/>
        <end position="729"/>
    </location>
</feature>